<evidence type="ECO:0000256" key="3">
    <source>
        <dbReference type="ARBA" id="ARBA00022692"/>
    </source>
</evidence>
<feature type="transmembrane region" description="Helical" evidence="9">
    <location>
        <begin position="308"/>
        <end position="329"/>
    </location>
</feature>
<reference evidence="10 11" key="1">
    <citation type="submission" date="2023-11" db="EMBL/GenBank/DDBJ databases">
        <authorList>
            <person name="Hedman E."/>
            <person name="Englund M."/>
            <person name="Stromberg M."/>
            <person name="Nyberg Akerstrom W."/>
            <person name="Nylinder S."/>
            <person name="Jareborg N."/>
            <person name="Kallberg Y."/>
            <person name="Kronander E."/>
        </authorList>
    </citation>
    <scope>NUCLEOTIDE SEQUENCE [LARGE SCALE GENOMIC DNA]</scope>
</reference>
<dbReference type="PANTHER" id="PTHR21137">
    <property type="entry name" value="ODORANT RECEPTOR"/>
    <property type="match status" value="1"/>
</dbReference>
<dbReference type="GO" id="GO:0005549">
    <property type="term" value="F:odorant binding"/>
    <property type="evidence" value="ECO:0007669"/>
    <property type="project" value="InterPro"/>
</dbReference>
<dbReference type="InterPro" id="IPR004117">
    <property type="entry name" value="7tm6_olfct_rcpt"/>
</dbReference>
<gene>
    <name evidence="10" type="ORF">PARMNEM_LOCUS566</name>
</gene>
<evidence type="ECO:0000256" key="8">
    <source>
        <dbReference type="ARBA" id="ARBA00023224"/>
    </source>
</evidence>
<evidence type="ECO:0000313" key="11">
    <source>
        <dbReference type="Proteomes" id="UP001314205"/>
    </source>
</evidence>
<name>A0AAV1K810_9NEOP</name>
<dbReference type="EMBL" id="CAVLGL010000001">
    <property type="protein sequence ID" value="CAK1578494.1"/>
    <property type="molecule type" value="Genomic_DNA"/>
</dbReference>
<evidence type="ECO:0000256" key="1">
    <source>
        <dbReference type="ARBA" id="ARBA00004141"/>
    </source>
</evidence>
<evidence type="ECO:0000256" key="4">
    <source>
        <dbReference type="ARBA" id="ARBA00022725"/>
    </source>
</evidence>
<keyword evidence="4 9" id="KW-0552">Olfaction</keyword>
<feature type="transmembrane region" description="Helical" evidence="9">
    <location>
        <begin position="44"/>
        <end position="65"/>
    </location>
</feature>
<feature type="transmembrane region" description="Helical" evidence="9">
    <location>
        <begin position="142"/>
        <end position="164"/>
    </location>
</feature>
<evidence type="ECO:0000256" key="7">
    <source>
        <dbReference type="ARBA" id="ARBA00023170"/>
    </source>
</evidence>
<dbReference type="GO" id="GO:0007165">
    <property type="term" value="P:signal transduction"/>
    <property type="evidence" value="ECO:0007669"/>
    <property type="project" value="UniProtKB-KW"/>
</dbReference>
<keyword evidence="8 9" id="KW-0807">Transducer</keyword>
<evidence type="ECO:0000256" key="2">
    <source>
        <dbReference type="ARBA" id="ARBA00022606"/>
    </source>
</evidence>
<comment type="caution">
    <text evidence="9">Lacks conserved residue(s) required for the propagation of feature annotation.</text>
</comment>
<feature type="transmembrane region" description="Helical" evidence="9">
    <location>
        <begin position="77"/>
        <end position="98"/>
    </location>
</feature>
<evidence type="ECO:0000256" key="9">
    <source>
        <dbReference type="RuleBase" id="RU351113"/>
    </source>
</evidence>
<accession>A0AAV1K810</accession>
<keyword evidence="2 9" id="KW-0716">Sensory transduction</keyword>
<keyword evidence="6 9" id="KW-0472">Membrane</keyword>
<dbReference type="PANTHER" id="PTHR21137:SF44">
    <property type="entry name" value="ODORANT RECEPTOR 13A-RELATED"/>
    <property type="match status" value="1"/>
</dbReference>
<evidence type="ECO:0000313" key="10">
    <source>
        <dbReference type="EMBL" id="CAK1578494.1"/>
    </source>
</evidence>
<keyword evidence="3 9" id="KW-0812">Transmembrane</keyword>
<organism evidence="10 11">
    <name type="scientific">Parnassius mnemosyne</name>
    <name type="common">clouded apollo</name>
    <dbReference type="NCBI Taxonomy" id="213953"/>
    <lineage>
        <taxon>Eukaryota</taxon>
        <taxon>Metazoa</taxon>
        <taxon>Ecdysozoa</taxon>
        <taxon>Arthropoda</taxon>
        <taxon>Hexapoda</taxon>
        <taxon>Insecta</taxon>
        <taxon>Pterygota</taxon>
        <taxon>Neoptera</taxon>
        <taxon>Endopterygota</taxon>
        <taxon>Lepidoptera</taxon>
        <taxon>Glossata</taxon>
        <taxon>Ditrysia</taxon>
        <taxon>Papilionoidea</taxon>
        <taxon>Papilionidae</taxon>
        <taxon>Parnassiinae</taxon>
        <taxon>Parnassini</taxon>
        <taxon>Parnassius</taxon>
        <taxon>Driopa</taxon>
    </lineage>
</organism>
<comment type="similarity">
    <text evidence="9">Belongs to the insect chemoreceptor superfamily. Heteromeric odorant receptor channel (TC 1.A.69) family.</text>
</comment>
<dbReference type="GO" id="GO:0004984">
    <property type="term" value="F:olfactory receptor activity"/>
    <property type="evidence" value="ECO:0007669"/>
    <property type="project" value="InterPro"/>
</dbReference>
<dbReference type="AlphaFoldDB" id="A0AAV1K810"/>
<proteinExistence type="inferred from homology"/>
<dbReference type="GO" id="GO:0005886">
    <property type="term" value="C:plasma membrane"/>
    <property type="evidence" value="ECO:0007669"/>
    <property type="project" value="UniProtKB-SubCell"/>
</dbReference>
<dbReference type="Proteomes" id="UP001314205">
    <property type="component" value="Unassembled WGS sequence"/>
</dbReference>
<keyword evidence="5 9" id="KW-1133">Transmembrane helix</keyword>
<dbReference type="Pfam" id="PF02949">
    <property type="entry name" value="7tm_6"/>
    <property type="match status" value="1"/>
</dbReference>
<feature type="transmembrane region" description="Helical" evidence="9">
    <location>
        <begin position="283"/>
        <end position="302"/>
    </location>
</feature>
<sequence>MTDIQKQLFQKNIKRVNTILKITGLFLNEYEEKLNLKIYFKQRWFFCLNFLCIFYDVISQITWLVQKFYTGISLVELTYSGPCLAICILGCFKSYYFIKNMPHIYKFIKTLSVLYYVERNQMTDMNKRIEDYMQYRVKFLSIGLYTLSFFDGLGIITFGVGPILISFSNYYATGNLHLLLPFFLAYPFDSSDIRYWPIAYVHQIWSAIVAVFTVLGPDNFFYTSCVLLDVQFFQLKHEIESIFDYDDLTLNNFRFKLKDIVDRHRELLRCVNLLDSAFSKSSLCNILTSSLLICFTGFNVMAYDNLLVVIPFISFLFMVIGQIYLLCYYGDLILKSSAEISNAVYNCGWYKVKSTVVKNLMIISYRAQKPCKLTSFGFADINIVVFTKIMSRSWSYFALLWSFHRNDLQ</sequence>
<evidence type="ECO:0000256" key="5">
    <source>
        <dbReference type="ARBA" id="ARBA00022989"/>
    </source>
</evidence>
<keyword evidence="7 9" id="KW-0675">Receptor</keyword>
<comment type="caution">
    <text evidence="10">The sequence shown here is derived from an EMBL/GenBank/DDBJ whole genome shotgun (WGS) entry which is preliminary data.</text>
</comment>
<keyword evidence="11" id="KW-1185">Reference proteome</keyword>
<evidence type="ECO:0000256" key="6">
    <source>
        <dbReference type="ARBA" id="ARBA00023136"/>
    </source>
</evidence>
<comment type="subcellular location">
    <subcellularLocation>
        <location evidence="9">Cell membrane</location>
        <topology evidence="9">Multi-pass membrane protein</topology>
    </subcellularLocation>
    <subcellularLocation>
        <location evidence="1">Membrane</location>
        <topology evidence="1">Multi-pass membrane protein</topology>
    </subcellularLocation>
</comment>
<protein>
    <recommendedName>
        <fullName evidence="9">Odorant receptor</fullName>
    </recommendedName>
</protein>